<dbReference type="Gene3D" id="3.60.15.10">
    <property type="entry name" value="Ribonuclease Z/Hydroxyacylglutathione hydrolase-like"/>
    <property type="match status" value="1"/>
</dbReference>
<proteinExistence type="predicted"/>
<organism evidence="2 3">
    <name type="scientific">Paludifilum halophilum</name>
    <dbReference type="NCBI Taxonomy" id="1642702"/>
    <lineage>
        <taxon>Bacteria</taxon>
        <taxon>Bacillati</taxon>
        <taxon>Bacillota</taxon>
        <taxon>Bacilli</taxon>
        <taxon>Bacillales</taxon>
        <taxon>Thermoactinomycetaceae</taxon>
        <taxon>Paludifilum</taxon>
    </lineage>
</organism>
<feature type="domain" description="Metallo-beta-lactamase" evidence="1">
    <location>
        <begin position="20"/>
        <end position="233"/>
    </location>
</feature>
<dbReference type="InterPro" id="IPR036866">
    <property type="entry name" value="RibonucZ/Hydroxyglut_hydro"/>
</dbReference>
<evidence type="ECO:0000313" key="3">
    <source>
        <dbReference type="Proteomes" id="UP000215459"/>
    </source>
</evidence>
<accession>A0A235B4J4</accession>
<protein>
    <recommendedName>
        <fullName evidence="1">Metallo-beta-lactamase domain-containing protein</fullName>
    </recommendedName>
</protein>
<dbReference type="Gene3D" id="1.10.10.10">
    <property type="entry name" value="Winged helix-like DNA-binding domain superfamily/Winged helix DNA-binding domain"/>
    <property type="match status" value="1"/>
</dbReference>
<dbReference type="InterPro" id="IPR050662">
    <property type="entry name" value="Sec-metab_biosynth-thioest"/>
</dbReference>
<reference evidence="2 3" key="1">
    <citation type="submission" date="2017-07" db="EMBL/GenBank/DDBJ databases">
        <title>The genome sequence of Paludifilum halophilum highlights mechanisms for microbial adaptation to high salt environemnts.</title>
        <authorList>
            <person name="Belbahri L."/>
        </authorList>
    </citation>
    <scope>NUCLEOTIDE SEQUENCE [LARGE SCALE GENOMIC DNA]</scope>
    <source>
        <strain evidence="2 3">DSM 102817</strain>
    </source>
</reference>
<dbReference type="OrthoDB" id="9761531at2"/>
<dbReference type="InterPro" id="IPR001279">
    <property type="entry name" value="Metallo-B-lactamas"/>
</dbReference>
<dbReference type="AlphaFoldDB" id="A0A235B4J4"/>
<dbReference type="InterPro" id="IPR036388">
    <property type="entry name" value="WH-like_DNA-bd_sf"/>
</dbReference>
<dbReference type="CDD" id="cd07725">
    <property type="entry name" value="TTHA1429-like_MBL-fold"/>
    <property type="match status" value="1"/>
</dbReference>
<evidence type="ECO:0000313" key="2">
    <source>
        <dbReference type="EMBL" id="OYD07228.1"/>
    </source>
</evidence>
<comment type="caution">
    <text evidence="2">The sequence shown here is derived from an EMBL/GenBank/DDBJ whole genome shotgun (WGS) entry which is preliminary data.</text>
</comment>
<dbReference type="Proteomes" id="UP000215459">
    <property type="component" value="Unassembled WGS sequence"/>
</dbReference>
<keyword evidence="3" id="KW-1185">Reference proteome</keyword>
<dbReference type="PANTHER" id="PTHR23131:SF4">
    <property type="entry name" value="METALLO-BETA-LACTAMASE SUPERFAMILY POTEIN"/>
    <property type="match status" value="1"/>
</dbReference>
<dbReference type="PANTHER" id="PTHR23131">
    <property type="entry name" value="ENDORIBONUCLEASE LACTB2"/>
    <property type="match status" value="1"/>
</dbReference>
<dbReference type="EMBL" id="NOWF01000007">
    <property type="protein sequence ID" value="OYD07228.1"/>
    <property type="molecule type" value="Genomic_DNA"/>
</dbReference>
<name>A0A235B4J4_9BACL</name>
<gene>
    <name evidence="2" type="ORF">CHM34_12655</name>
</gene>
<dbReference type="SMART" id="SM00849">
    <property type="entry name" value="Lactamase_B"/>
    <property type="match status" value="1"/>
</dbReference>
<dbReference type="RefSeq" id="WP_094264971.1">
    <property type="nucleotide sequence ID" value="NZ_NOWF01000007.1"/>
</dbReference>
<dbReference type="SUPFAM" id="SSF56281">
    <property type="entry name" value="Metallo-hydrolase/oxidoreductase"/>
    <property type="match status" value="1"/>
</dbReference>
<evidence type="ECO:0000259" key="1">
    <source>
        <dbReference type="SMART" id="SM00849"/>
    </source>
</evidence>
<dbReference type="Pfam" id="PF21221">
    <property type="entry name" value="B_lactamase-like_C"/>
    <property type="match status" value="1"/>
</dbReference>
<dbReference type="InterPro" id="IPR048933">
    <property type="entry name" value="B_lactamase-like_C"/>
</dbReference>
<sequence length="321" mass="37440">MNRWDDVIEVSLPLPFPLKIIKAYLIKGSKGYTVVDTGLHVQDDLDEWDRVSVETGFSWDEVEKIVLTHYHPDHFGLGGTLQRRTGSPVYISRTDFEQARLFFRSDSDQPDVMARFYSEHGLPAEWVEKIPGHLRGFTKWVEPFPDPTWIAAGETIRLGNREYRILHTPGHADGHLSFYDPERQWLIGGDFLLPRITPNISLWPGCDPDPLSSYLNTLERMKDLPVKKVFPSHGPVFQTYRERIEQLQHHHQERLDRMRDWVEEENGTTAVDVCFRIFGENLSVHNLRFALSETLAHLEYMYRRGEIAKEKRAGNWIYLGR</sequence>
<dbReference type="Pfam" id="PF00753">
    <property type="entry name" value="Lactamase_B"/>
    <property type="match status" value="1"/>
</dbReference>